<proteinExistence type="predicted"/>
<organism evidence="1 2">
    <name type="scientific">Candidatus Kirkpatrickella diaphorinae</name>
    <dbReference type="NCBI Taxonomy" id="2984322"/>
    <lineage>
        <taxon>Bacteria</taxon>
        <taxon>Pseudomonadati</taxon>
        <taxon>Pseudomonadota</taxon>
        <taxon>Alphaproteobacteria</taxon>
        <taxon>Acetobacterales</taxon>
        <taxon>Acetobacteraceae</taxon>
        <taxon>Candidatus Kirkpatrickella</taxon>
    </lineage>
</organism>
<dbReference type="Gene3D" id="3.30.420.240">
    <property type="match status" value="1"/>
</dbReference>
<dbReference type="EMBL" id="CP107052">
    <property type="protein sequence ID" value="UYH50563.1"/>
    <property type="molecule type" value="Genomic_DNA"/>
</dbReference>
<dbReference type="Proteomes" id="UP001163831">
    <property type="component" value="Chromosome"/>
</dbReference>
<name>A0ABY6GIG1_9PROT</name>
<evidence type="ECO:0008006" key="3">
    <source>
        <dbReference type="Google" id="ProtNLM"/>
    </source>
</evidence>
<keyword evidence="2" id="KW-1185">Reference proteome</keyword>
<dbReference type="RefSeq" id="WP_319806148.1">
    <property type="nucleotide sequence ID" value="NZ_CP107052.1"/>
</dbReference>
<sequence length="524" mass="59875">MALTDEQRVRLRLFEDYEFYARHALNIRTKNSEIVPFRFNEAQRRLNKIVEAQRRATGRVRIIILKSRQLGLSSWVQGRLYFRTSQTKARKALVVTNHATATSTLFDMTQRFHQLCPDILKPSTRASNRRELKFGYLDSGYIVATAGGDTVGRGETLTHVHASEVAFWPKASSREIFSGLMDAVPKTADTEVYVESTANGMSGVFYEQWQAATRGESEFIPVFLPWYIDPTCRVAPIAGFCRTPEEEVEAEKYALDDHQLMFRRQKIAEKGFDLWHQEYPATPEEAFLTSGRPVFEPSKVAELTRTIQVPVRRMAHEGNKFETHSRGELHLFHEISGAERYFIGADVAAGVKGDWSVAQILDADARQVGLFRAQVDPDYFAHVLRDLGELFNDARIIVEANNHGILTVTRLFKDLGYANLYCDEVHNKQTDAFTKRLGFQTNVQSKPLIIDKLRAAVRKDEISIYDPVTIDEMKTFIVTESGKMEADRGKHDDCVMALALALHIVERRWTPINMKDQWYVTLED</sequence>
<accession>A0ABY6GIG1</accession>
<evidence type="ECO:0000313" key="2">
    <source>
        <dbReference type="Proteomes" id="UP001163831"/>
    </source>
</evidence>
<dbReference type="Gene3D" id="3.40.50.300">
    <property type="entry name" value="P-loop containing nucleotide triphosphate hydrolases"/>
    <property type="match status" value="1"/>
</dbReference>
<reference evidence="1" key="1">
    <citation type="submission" date="2022-10" db="EMBL/GenBank/DDBJ databases">
        <title>Candidatus Kirkpatrella diaphorinas gen. nov., sp. nov., an uncultured endosymbiont identified in a population of Diaphorina citri from Hawaii.</title>
        <authorList>
            <person name="Henry E.M."/>
            <person name="Carlson C.R."/>
            <person name="Kuo Y.-W."/>
        </authorList>
    </citation>
    <scope>NUCLEOTIDE SEQUENCE</scope>
    <source>
        <strain evidence="1">CADCRV1</strain>
    </source>
</reference>
<dbReference type="InterPro" id="IPR027417">
    <property type="entry name" value="P-loop_NTPase"/>
</dbReference>
<evidence type="ECO:0000313" key="1">
    <source>
        <dbReference type="EMBL" id="UYH50563.1"/>
    </source>
</evidence>
<gene>
    <name evidence="1" type="ORF">N5W20_05395</name>
</gene>
<protein>
    <recommendedName>
        <fullName evidence="3">Terminase large subunit gp17-like C-terminal domain-containing protein</fullName>
    </recommendedName>
</protein>